<dbReference type="InterPro" id="IPR000456">
    <property type="entry name" value="Ribosomal_bL17"/>
</dbReference>
<dbReference type="EMBL" id="LBWR01000002">
    <property type="protein sequence ID" value="KKR12381.1"/>
    <property type="molecule type" value="Genomic_DNA"/>
</dbReference>
<dbReference type="GO" id="GO:0003735">
    <property type="term" value="F:structural constituent of ribosome"/>
    <property type="evidence" value="ECO:0007669"/>
    <property type="project" value="InterPro"/>
</dbReference>
<dbReference type="PATRIC" id="fig|1619013.3.peg.808"/>
<evidence type="ECO:0000313" key="7">
    <source>
        <dbReference type="EMBL" id="KKR12381.1"/>
    </source>
</evidence>
<evidence type="ECO:0000313" key="8">
    <source>
        <dbReference type="Proteomes" id="UP000034665"/>
    </source>
</evidence>
<proteinExistence type="inferred from homology"/>
<keyword evidence="2 5" id="KW-0689">Ribosomal protein</keyword>
<accession>A0A0G0NHT2</accession>
<comment type="similarity">
    <text evidence="1 5">Belongs to the bacterial ribosomal protein bL17 family.</text>
</comment>
<reference evidence="7 8" key="1">
    <citation type="journal article" date="2015" name="Nature">
        <title>rRNA introns, odd ribosomes, and small enigmatic genomes across a large radiation of phyla.</title>
        <authorList>
            <person name="Brown C.T."/>
            <person name="Hug L.A."/>
            <person name="Thomas B.C."/>
            <person name="Sharon I."/>
            <person name="Castelle C.J."/>
            <person name="Singh A."/>
            <person name="Wilkins M.J."/>
            <person name="Williams K.H."/>
            <person name="Banfield J.F."/>
        </authorList>
    </citation>
    <scope>NUCLEOTIDE SEQUENCE [LARGE SCALE GENOMIC DNA]</scope>
</reference>
<dbReference type="PANTHER" id="PTHR14413:SF16">
    <property type="entry name" value="LARGE RIBOSOMAL SUBUNIT PROTEIN BL17M"/>
    <property type="match status" value="1"/>
</dbReference>
<dbReference type="SUPFAM" id="SSF64263">
    <property type="entry name" value="Prokaryotic ribosomal protein L17"/>
    <property type="match status" value="1"/>
</dbReference>
<protein>
    <recommendedName>
        <fullName evidence="4 6">50S ribosomal protein L17</fullName>
    </recommendedName>
</protein>
<dbReference type="PROSITE" id="PS01167">
    <property type="entry name" value="RIBOSOMAL_L17"/>
    <property type="match status" value="1"/>
</dbReference>
<dbReference type="PANTHER" id="PTHR14413">
    <property type="entry name" value="RIBOSOMAL PROTEIN L17"/>
    <property type="match status" value="1"/>
</dbReference>
<evidence type="ECO:0000256" key="1">
    <source>
        <dbReference type="ARBA" id="ARBA00008777"/>
    </source>
</evidence>
<evidence type="ECO:0000256" key="6">
    <source>
        <dbReference type="RuleBase" id="RU000661"/>
    </source>
</evidence>
<dbReference type="InterPro" id="IPR047859">
    <property type="entry name" value="Ribosomal_bL17_CS"/>
</dbReference>
<organism evidence="7 8">
    <name type="scientific">Candidatus Wolfebacteria bacterium GW2011_GWC2_39_22</name>
    <dbReference type="NCBI Taxonomy" id="1619013"/>
    <lineage>
        <taxon>Bacteria</taxon>
        <taxon>Candidatus Wolfeibacteriota</taxon>
    </lineage>
</organism>
<dbReference type="GO" id="GO:0006412">
    <property type="term" value="P:translation"/>
    <property type="evidence" value="ECO:0007669"/>
    <property type="project" value="InterPro"/>
</dbReference>
<comment type="caution">
    <text evidence="7">The sequence shown here is derived from an EMBL/GenBank/DDBJ whole genome shotgun (WGS) entry which is preliminary data.</text>
</comment>
<dbReference type="Pfam" id="PF01196">
    <property type="entry name" value="Ribosomal_L17"/>
    <property type="match status" value="1"/>
</dbReference>
<evidence type="ECO:0000256" key="5">
    <source>
        <dbReference type="RuleBase" id="RU000660"/>
    </source>
</evidence>
<evidence type="ECO:0000256" key="2">
    <source>
        <dbReference type="ARBA" id="ARBA00022980"/>
    </source>
</evidence>
<dbReference type="InterPro" id="IPR036373">
    <property type="entry name" value="Ribosomal_bL17_sf"/>
</dbReference>
<dbReference type="Proteomes" id="UP000034665">
    <property type="component" value="Unassembled WGS sequence"/>
</dbReference>
<name>A0A0G0NHT2_9BACT</name>
<dbReference type="STRING" id="1619013.UT41_C0002G0155"/>
<evidence type="ECO:0000256" key="4">
    <source>
        <dbReference type="ARBA" id="ARBA00035494"/>
    </source>
</evidence>
<dbReference type="Gene3D" id="3.90.1030.10">
    <property type="entry name" value="Ribosomal protein L17"/>
    <property type="match status" value="1"/>
</dbReference>
<sequence>MKHLSKGRKFHRKTGQRSALMKTLANNLILTESITTTEAKAKELKPEVEKMVTLAKNQDTASLRLLIARLPKKAAEKMFYEVAPKFKTRPGGYLRVVKAAEARMRDGSAMATIEFVS</sequence>
<evidence type="ECO:0000256" key="3">
    <source>
        <dbReference type="ARBA" id="ARBA00023274"/>
    </source>
</evidence>
<keyword evidence="3 5" id="KW-0687">Ribonucleoprotein</keyword>
<dbReference type="NCBIfam" id="TIGR00059">
    <property type="entry name" value="L17"/>
    <property type="match status" value="1"/>
</dbReference>
<gene>
    <name evidence="7" type="ORF">UT41_C0002G0155</name>
</gene>
<dbReference type="AlphaFoldDB" id="A0A0G0NHT2"/>
<dbReference type="GO" id="GO:0022625">
    <property type="term" value="C:cytosolic large ribosomal subunit"/>
    <property type="evidence" value="ECO:0007669"/>
    <property type="project" value="TreeGrafter"/>
</dbReference>